<dbReference type="GO" id="GO:0016829">
    <property type="term" value="F:lyase activity"/>
    <property type="evidence" value="ECO:0007669"/>
    <property type="project" value="InterPro"/>
</dbReference>
<dbReference type="CDD" id="cd03451">
    <property type="entry name" value="FkbR2"/>
    <property type="match status" value="1"/>
</dbReference>
<dbReference type="PANTHER" id="PTHR43664">
    <property type="entry name" value="MONOAMINE OXIDASE-RELATED"/>
    <property type="match status" value="1"/>
</dbReference>
<accession>A0A6J7SIK1</accession>
<dbReference type="SUPFAM" id="SSF54637">
    <property type="entry name" value="Thioesterase/thiol ester dehydrase-isomerase"/>
    <property type="match status" value="1"/>
</dbReference>
<organism evidence="1">
    <name type="scientific">freshwater metagenome</name>
    <dbReference type="NCBI Taxonomy" id="449393"/>
    <lineage>
        <taxon>unclassified sequences</taxon>
        <taxon>metagenomes</taxon>
        <taxon>ecological metagenomes</taxon>
    </lineage>
</organism>
<sequence>MALVNRLTKVLLGLMVAPVHSRIEGQGPDMSREFDARSDRYGRYFDEFEVGDIYRHWPGKTITESEHHLFCMVTMAGSPIHIDDNFAKKEMPGGKNLVLGTYIYALMTGMSVSDISGKAIASLSVKDLQHLLPVFHGDTIYASTEILAMRISQSKPAQGILTVKTIGINQNNETVCTFERSVMLPLKKRD</sequence>
<dbReference type="Gene3D" id="3.10.129.10">
    <property type="entry name" value="Hotdog Thioesterase"/>
    <property type="match status" value="1"/>
</dbReference>
<gene>
    <name evidence="1" type="ORF">UFOPK4248_00216</name>
</gene>
<dbReference type="EMBL" id="CAFBQB010000016">
    <property type="protein sequence ID" value="CAB5040090.1"/>
    <property type="molecule type" value="Genomic_DNA"/>
</dbReference>
<dbReference type="AlphaFoldDB" id="A0A6J7SIK1"/>
<dbReference type="InterPro" id="IPR029069">
    <property type="entry name" value="HotDog_dom_sf"/>
</dbReference>
<proteinExistence type="predicted"/>
<evidence type="ECO:0000313" key="1">
    <source>
        <dbReference type="EMBL" id="CAB5040090.1"/>
    </source>
</evidence>
<dbReference type="InterPro" id="IPR052342">
    <property type="entry name" value="MCH/BMMD"/>
</dbReference>
<dbReference type="Pfam" id="PF19315">
    <property type="entry name" value="MC_hydratase"/>
    <property type="match status" value="1"/>
</dbReference>
<reference evidence="1" key="1">
    <citation type="submission" date="2020-05" db="EMBL/GenBank/DDBJ databases">
        <authorList>
            <person name="Chiriac C."/>
            <person name="Salcher M."/>
            <person name="Ghai R."/>
            <person name="Kavagutti S V."/>
        </authorList>
    </citation>
    <scope>NUCLEOTIDE SEQUENCE</scope>
</reference>
<name>A0A6J7SIK1_9ZZZZ</name>
<dbReference type="InterPro" id="IPR048274">
    <property type="entry name" value="MC_hydratase"/>
</dbReference>
<protein>
    <submittedName>
        <fullName evidence="1">Unannotated protein</fullName>
    </submittedName>
</protein>
<dbReference type="PANTHER" id="PTHR43664:SF1">
    <property type="entry name" value="BETA-METHYLMALYL-COA DEHYDRATASE"/>
    <property type="match status" value="1"/>
</dbReference>